<dbReference type="EMBL" id="BPLR01000645">
    <property type="protein sequence ID" value="GIY96296.1"/>
    <property type="molecule type" value="Genomic_DNA"/>
</dbReference>
<sequence length="234" mass="26973">MAFCSVVNTDGKIEFVTPNVETFLEYNHEYLIDKSIYNIIHVGDHARFSSNLLPMSIGNVFGWSEPRETPNKCSAFRCRFLIKPPEDQDETMEEKQTRVSQYENMQISAVLLPQPEKNETDENSTEGQNRLVCVARRLPPSEKKHSRTEQFVTRLDGRGKIISIDTSCISTMYSQYLNKDLVGCIIQEMCHPDDFQKLTQHLKETLQQGSNTSGIYRLRLAHEKLFTFKRKVSA</sequence>
<organism evidence="1 2">
    <name type="scientific">Caerostris extrusa</name>
    <name type="common">Bark spider</name>
    <name type="synonym">Caerostris bankana</name>
    <dbReference type="NCBI Taxonomy" id="172846"/>
    <lineage>
        <taxon>Eukaryota</taxon>
        <taxon>Metazoa</taxon>
        <taxon>Ecdysozoa</taxon>
        <taxon>Arthropoda</taxon>
        <taxon>Chelicerata</taxon>
        <taxon>Arachnida</taxon>
        <taxon>Araneae</taxon>
        <taxon>Araneomorphae</taxon>
        <taxon>Entelegynae</taxon>
        <taxon>Araneoidea</taxon>
        <taxon>Araneidae</taxon>
        <taxon>Caerostris</taxon>
    </lineage>
</organism>
<dbReference type="InterPro" id="IPR000014">
    <property type="entry name" value="PAS"/>
</dbReference>
<dbReference type="PANTHER" id="PTHR10684">
    <property type="entry name" value="NUCLEAR RECEPTOR COACTIVATOR"/>
    <property type="match status" value="1"/>
</dbReference>
<dbReference type="AlphaFoldDB" id="A0AAV4XMU8"/>
<dbReference type="PANTHER" id="PTHR10684:SF4">
    <property type="entry name" value="TAIMAN, ISOFORM G"/>
    <property type="match status" value="1"/>
</dbReference>
<dbReference type="InterPro" id="IPR035965">
    <property type="entry name" value="PAS-like_dom_sf"/>
</dbReference>
<evidence type="ECO:0000313" key="1">
    <source>
        <dbReference type="EMBL" id="GIY96296.1"/>
    </source>
</evidence>
<protein>
    <submittedName>
        <fullName evidence="1">Nuclear receptor coactivator 2</fullName>
    </submittedName>
</protein>
<dbReference type="CDD" id="cd00130">
    <property type="entry name" value="PAS"/>
    <property type="match status" value="2"/>
</dbReference>
<evidence type="ECO:0000313" key="2">
    <source>
        <dbReference type="Proteomes" id="UP001054945"/>
    </source>
</evidence>
<dbReference type="GO" id="GO:0003713">
    <property type="term" value="F:transcription coactivator activity"/>
    <property type="evidence" value="ECO:0007669"/>
    <property type="project" value="InterPro"/>
</dbReference>
<accession>A0AAV4XMU8</accession>
<dbReference type="GO" id="GO:0032870">
    <property type="term" value="P:cellular response to hormone stimulus"/>
    <property type="evidence" value="ECO:0007669"/>
    <property type="project" value="TreeGrafter"/>
</dbReference>
<keyword evidence="2" id="KW-1185">Reference proteome</keyword>
<comment type="caution">
    <text evidence="1">The sequence shown here is derived from an EMBL/GenBank/DDBJ whole genome shotgun (WGS) entry which is preliminary data.</text>
</comment>
<reference evidence="1 2" key="1">
    <citation type="submission" date="2021-06" db="EMBL/GenBank/DDBJ databases">
        <title>Caerostris extrusa draft genome.</title>
        <authorList>
            <person name="Kono N."/>
            <person name="Arakawa K."/>
        </authorList>
    </citation>
    <scope>NUCLEOTIDE SEQUENCE [LARGE SCALE GENOMIC DNA]</scope>
</reference>
<keyword evidence="1" id="KW-0675">Receptor</keyword>
<dbReference type="SUPFAM" id="SSF55785">
    <property type="entry name" value="PYP-like sensor domain (PAS domain)"/>
    <property type="match status" value="2"/>
</dbReference>
<dbReference type="InterPro" id="IPR017426">
    <property type="entry name" value="Nuclear_rcpt_coactivator"/>
</dbReference>
<dbReference type="Proteomes" id="UP001054945">
    <property type="component" value="Unassembled WGS sequence"/>
</dbReference>
<dbReference type="GO" id="GO:0016922">
    <property type="term" value="F:nuclear receptor binding"/>
    <property type="evidence" value="ECO:0007669"/>
    <property type="project" value="TreeGrafter"/>
</dbReference>
<dbReference type="GO" id="GO:0045944">
    <property type="term" value="P:positive regulation of transcription by RNA polymerase II"/>
    <property type="evidence" value="ECO:0007669"/>
    <property type="project" value="TreeGrafter"/>
</dbReference>
<dbReference type="Gene3D" id="3.30.450.20">
    <property type="entry name" value="PAS domain"/>
    <property type="match status" value="2"/>
</dbReference>
<gene>
    <name evidence="1" type="primary">Ncoa2</name>
    <name evidence="1" type="ORF">CEXT_49271</name>
</gene>
<name>A0AAV4XMU8_CAEEX</name>
<proteinExistence type="predicted"/>
<dbReference type="Pfam" id="PF14598">
    <property type="entry name" value="PAS_11"/>
    <property type="match status" value="1"/>
</dbReference>
<dbReference type="GO" id="GO:0005634">
    <property type="term" value="C:nucleus"/>
    <property type="evidence" value="ECO:0007669"/>
    <property type="project" value="InterPro"/>
</dbReference>